<proteinExistence type="predicted"/>
<dbReference type="HOGENOM" id="CLU_2709429_0_0_1"/>
<evidence type="ECO:0000313" key="1">
    <source>
        <dbReference type="EMBL" id="PNT50052.1"/>
    </source>
</evidence>
<organism evidence="1 2">
    <name type="scientific">Populus trichocarpa</name>
    <name type="common">Western balsam poplar</name>
    <name type="synonym">Populus balsamifera subsp. trichocarpa</name>
    <dbReference type="NCBI Taxonomy" id="3694"/>
    <lineage>
        <taxon>Eukaryota</taxon>
        <taxon>Viridiplantae</taxon>
        <taxon>Streptophyta</taxon>
        <taxon>Embryophyta</taxon>
        <taxon>Tracheophyta</taxon>
        <taxon>Spermatophyta</taxon>
        <taxon>Magnoliopsida</taxon>
        <taxon>eudicotyledons</taxon>
        <taxon>Gunneridae</taxon>
        <taxon>Pentapetalae</taxon>
        <taxon>rosids</taxon>
        <taxon>fabids</taxon>
        <taxon>Malpighiales</taxon>
        <taxon>Salicaceae</taxon>
        <taxon>Saliceae</taxon>
        <taxon>Populus</taxon>
    </lineage>
</organism>
<dbReference type="Proteomes" id="UP000006729">
    <property type="component" value="Chromosome 2"/>
</dbReference>
<protein>
    <submittedName>
        <fullName evidence="1">Uncharacterized protein</fullName>
    </submittedName>
</protein>
<gene>
    <name evidence="1" type="ORF">POPTR_002G164300</name>
</gene>
<keyword evidence="2" id="KW-1185">Reference proteome</keyword>
<name>U5GT31_POPTR</name>
<dbReference type="EMBL" id="CM009291">
    <property type="protein sequence ID" value="PNT50052.1"/>
    <property type="molecule type" value="Genomic_DNA"/>
</dbReference>
<sequence length="73" mass="8532">MLAAVANFSTCFVHMECLAKERTRSYIMMDPAQMKAQIVCKYNFYLHHLVHESHTNGKKSVGSDCDTWYCIYY</sequence>
<reference evidence="1 2" key="1">
    <citation type="journal article" date="2006" name="Science">
        <title>The genome of black cottonwood, Populus trichocarpa (Torr. &amp; Gray).</title>
        <authorList>
            <person name="Tuskan G.A."/>
            <person name="Difazio S."/>
            <person name="Jansson S."/>
            <person name="Bohlmann J."/>
            <person name="Grigoriev I."/>
            <person name="Hellsten U."/>
            <person name="Putnam N."/>
            <person name="Ralph S."/>
            <person name="Rombauts S."/>
            <person name="Salamov A."/>
            <person name="Schein J."/>
            <person name="Sterck L."/>
            <person name="Aerts A."/>
            <person name="Bhalerao R.R."/>
            <person name="Bhalerao R.P."/>
            <person name="Blaudez D."/>
            <person name="Boerjan W."/>
            <person name="Brun A."/>
            <person name="Brunner A."/>
            <person name="Busov V."/>
            <person name="Campbell M."/>
            <person name="Carlson J."/>
            <person name="Chalot M."/>
            <person name="Chapman J."/>
            <person name="Chen G.L."/>
            <person name="Cooper D."/>
            <person name="Coutinho P.M."/>
            <person name="Couturier J."/>
            <person name="Covert S."/>
            <person name="Cronk Q."/>
            <person name="Cunningham R."/>
            <person name="Davis J."/>
            <person name="Degroeve S."/>
            <person name="Dejardin A."/>
            <person name="Depamphilis C."/>
            <person name="Detter J."/>
            <person name="Dirks B."/>
            <person name="Dubchak I."/>
            <person name="Duplessis S."/>
            <person name="Ehlting J."/>
            <person name="Ellis B."/>
            <person name="Gendler K."/>
            <person name="Goodstein D."/>
            <person name="Gribskov M."/>
            <person name="Grimwood J."/>
            <person name="Groover A."/>
            <person name="Gunter L."/>
            <person name="Hamberger B."/>
            <person name="Heinze B."/>
            <person name="Helariutta Y."/>
            <person name="Henrissat B."/>
            <person name="Holligan D."/>
            <person name="Holt R."/>
            <person name="Huang W."/>
            <person name="Islam-Faridi N."/>
            <person name="Jones S."/>
            <person name="Jones-Rhoades M."/>
            <person name="Jorgensen R."/>
            <person name="Joshi C."/>
            <person name="Kangasjarvi J."/>
            <person name="Karlsson J."/>
            <person name="Kelleher C."/>
            <person name="Kirkpatrick R."/>
            <person name="Kirst M."/>
            <person name="Kohler A."/>
            <person name="Kalluri U."/>
            <person name="Larimer F."/>
            <person name="Leebens-Mack J."/>
            <person name="Leple J.C."/>
            <person name="Locascio P."/>
            <person name="Lou Y."/>
            <person name="Lucas S."/>
            <person name="Martin F."/>
            <person name="Montanini B."/>
            <person name="Napoli C."/>
            <person name="Nelson D.R."/>
            <person name="Nelson C."/>
            <person name="Nieminen K."/>
            <person name="Nilsson O."/>
            <person name="Pereda V."/>
            <person name="Peter G."/>
            <person name="Philippe R."/>
            <person name="Pilate G."/>
            <person name="Poliakov A."/>
            <person name="Razumovskaya J."/>
            <person name="Richardson P."/>
            <person name="Rinaldi C."/>
            <person name="Ritland K."/>
            <person name="Rouze P."/>
            <person name="Ryaboy D."/>
            <person name="Schmutz J."/>
            <person name="Schrader J."/>
            <person name="Segerman B."/>
            <person name="Shin H."/>
            <person name="Siddiqui A."/>
            <person name="Sterky F."/>
            <person name="Terry A."/>
            <person name="Tsai C.J."/>
            <person name="Uberbacher E."/>
            <person name="Unneberg P."/>
            <person name="Vahala J."/>
            <person name="Wall K."/>
            <person name="Wessler S."/>
            <person name="Yang G."/>
            <person name="Yin T."/>
            <person name="Douglas C."/>
            <person name="Marra M."/>
            <person name="Sandberg G."/>
            <person name="Van de Peer Y."/>
            <person name="Rokhsar D."/>
        </authorList>
    </citation>
    <scope>NUCLEOTIDE SEQUENCE [LARGE SCALE GENOMIC DNA]</scope>
    <source>
        <strain evidence="2">cv. Nisqually</strain>
    </source>
</reference>
<dbReference type="AlphaFoldDB" id="U5GT31"/>
<accession>U5GT31</accession>
<evidence type="ECO:0000313" key="2">
    <source>
        <dbReference type="Proteomes" id="UP000006729"/>
    </source>
</evidence>
<dbReference type="InParanoid" id="U5GT31"/>